<evidence type="ECO:0000256" key="1">
    <source>
        <dbReference type="ARBA" id="ARBA00022737"/>
    </source>
</evidence>
<evidence type="ECO:0000313" key="4">
    <source>
        <dbReference type="EMBL" id="KEO73494.1"/>
    </source>
</evidence>
<dbReference type="Pfam" id="PF13181">
    <property type="entry name" value="TPR_8"/>
    <property type="match status" value="1"/>
</dbReference>
<dbReference type="eggNOG" id="COG0457">
    <property type="taxonomic scope" value="Bacteria"/>
</dbReference>
<dbReference type="SUPFAM" id="SSF48452">
    <property type="entry name" value="TPR-like"/>
    <property type="match status" value="1"/>
</dbReference>
<feature type="repeat" description="TPR" evidence="3">
    <location>
        <begin position="81"/>
        <end position="114"/>
    </location>
</feature>
<dbReference type="Pfam" id="PF14559">
    <property type="entry name" value="TPR_19"/>
    <property type="match status" value="1"/>
</dbReference>
<reference evidence="4 5" key="1">
    <citation type="submission" date="2014-04" db="EMBL/GenBank/DDBJ databases">
        <title>Characterization and application of a salt tolerant electro-active bacterium.</title>
        <authorList>
            <person name="Yang L."/>
            <person name="Wei S."/>
            <person name="Tay Q.X.M."/>
        </authorList>
    </citation>
    <scope>NUCLEOTIDE SEQUENCE [LARGE SCALE GENOMIC DNA]</scope>
    <source>
        <strain evidence="4 5">LY1</strain>
    </source>
</reference>
<name>A0A074KX05_9BACT</name>
<evidence type="ECO:0000256" key="2">
    <source>
        <dbReference type="ARBA" id="ARBA00022803"/>
    </source>
</evidence>
<dbReference type="OrthoDB" id="1490552at2"/>
<gene>
    <name evidence="4" type="ORF">EL17_11350</name>
</gene>
<dbReference type="PROSITE" id="PS50005">
    <property type="entry name" value="TPR"/>
    <property type="match status" value="2"/>
</dbReference>
<keyword evidence="2 3" id="KW-0802">TPR repeat</keyword>
<dbReference type="Gene3D" id="1.25.40.10">
    <property type="entry name" value="Tetratricopeptide repeat domain"/>
    <property type="match status" value="1"/>
</dbReference>
<dbReference type="InterPro" id="IPR019734">
    <property type="entry name" value="TPR_rpt"/>
</dbReference>
<dbReference type="AlphaFoldDB" id="A0A074KX05"/>
<dbReference type="RefSeq" id="WP_035074299.1">
    <property type="nucleotide sequence ID" value="NZ_JMIH01000021.1"/>
</dbReference>
<feature type="repeat" description="TPR" evidence="3">
    <location>
        <begin position="193"/>
        <end position="226"/>
    </location>
</feature>
<evidence type="ECO:0000256" key="3">
    <source>
        <dbReference type="PROSITE-ProRule" id="PRU00339"/>
    </source>
</evidence>
<keyword evidence="1" id="KW-0677">Repeat</keyword>
<protein>
    <submittedName>
        <fullName evidence="4">Peptidase</fullName>
    </submittedName>
</protein>
<dbReference type="InterPro" id="IPR051012">
    <property type="entry name" value="CellSynth/LPSAsmb/PSIAsmb"/>
</dbReference>
<dbReference type="InterPro" id="IPR011990">
    <property type="entry name" value="TPR-like_helical_dom_sf"/>
</dbReference>
<dbReference type="PANTHER" id="PTHR45586:SF1">
    <property type="entry name" value="LIPOPOLYSACCHARIDE ASSEMBLY PROTEIN B"/>
    <property type="match status" value="1"/>
</dbReference>
<evidence type="ECO:0000313" key="5">
    <source>
        <dbReference type="Proteomes" id="UP000027821"/>
    </source>
</evidence>
<dbReference type="PANTHER" id="PTHR45586">
    <property type="entry name" value="TPR REPEAT-CONTAINING PROTEIN PA4667"/>
    <property type="match status" value="1"/>
</dbReference>
<dbReference type="Proteomes" id="UP000027821">
    <property type="component" value="Unassembled WGS sequence"/>
</dbReference>
<keyword evidence="5" id="KW-1185">Reference proteome</keyword>
<dbReference type="STRING" id="1048983.EL17_11350"/>
<dbReference type="EMBL" id="JMIH01000021">
    <property type="protein sequence ID" value="KEO73494.1"/>
    <property type="molecule type" value="Genomic_DNA"/>
</dbReference>
<sequence length="273" mass="30654">MKKSQIIVLSVGLILVVALYTLPTMVVDNAEDTANLEQTAEAAPSDMAAEMHDPNMAPVDRSAVQNLKVRLENEDNKENFATFADSIGSLYASSGKYDSAAFYYESAANKIPSQQRWEKAGNAYYEAYGFAMNEEKISYLAGKARENLNKVIDANPDRLDLKTKVAMTYVSSTNPMQGITMLREVLVEDPKNETALFNMGVLSMQSGQYKRAAERFEELVGHHPDHIQGQFYLAVSYFESKQQNKAKKQFELVKNMTQDPMILNSVETYLDRI</sequence>
<proteinExistence type="predicted"/>
<accession>A0A074KX05</accession>
<comment type="caution">
    <text evidence="4">The sequence shown here is derived from an EMBL/GenBank/DDBJ whole genome shotgun (WGS) entry which is preliminary data.</text>
</comment>
<organism evidence="4 5">
    <name type="scientific">Anditalea andensis</name>
    <dbReference type="NCBI Taxonomy" id="1048983"/>
    <lineage>
        <taxon>Bacteria</taxon>
        <taxon>Pseudomonadati</taxon>
        <taxon>Bacteroidota</taxon>
        <taxon>Cytophagia</taxon>
        <taxon>Cytophagales</taxon>
        <taxon>Cytophagaceae</taxon>
        <taxon>Anditalea</taxon>
    </lineage>
</organism>
<dbReference type="SMART" id="SM00028">
    <property type="entry name" value="TPR"/>
    <property type="match status" value="3"/>
</dbReference>